<comment type="caution">
    <text evidence="2">The sequence shown here is derived from an EMBL/GenBank/DDBJ whole genome shotgun (WGS) entry which is preliminary data.</text>
</comment>
<protein>
    <recommendedName>
        <fullName evidence="1">Cathepsin propeptide inhibitor domain-containing protein</fullName>
    </recommendedName>
</protein>
<dbReference type="Gene3D" id="1.10.287.2250">
    <property type="match status" value="1"/>
</dbReference>
<dbReference type="Proteomes" id="UP001408789">
    <property type="component" value="Unassembled WGS sequence"/>
</dbReference>
<dbReference type="Pfam" id="PF08246">
    <property type="entry name" value="Inhibitor_I29"/>
    <property type="match status" value="1"/>
</dbReference>
<dbReference type="InterPro" id="IPR013201">
    <property type="entry name" value="Prot_inhib_I29"/>
</dbReference>
<feature type="domain" description="Cathepsin propeptide inhibitor" evidence="1">
    <location>
        <begin position="48"/>
        <end position="104"/>
    </location>
</feature>
<proteinExistence type="predicted"/>
<name>A0AAP0DGK8_9ASTR</name>
<dbReference type="InterPro" id="IPR038765">
    <property type="entry name" value="Papain-like_cys_pep_sf"/>
</dbReference>
<dbReference type="EMBL" id="JBCNJP010000010">
    <property type="protein sequence ID" value="KAK9072272.1"/>
    <property type="molecule type" value="Genomic_DNA"/>
</dbReference>
<evidence type="ECO:0000259" key="1">
    <source>
        <dbReference type="SMART" id="SM00848"/>
    </source>
</evidence>
<evidence type="ECO:0000313" key="3">
    <source>
        <dbReference type="Proteomes" id="UP001408789"/>
    </source>
</evidence>
<dbReference type="SUPFAM" id="SSF54001">
    <property type="entry name" value="Cysteine proteinases"/>
    <property type="match status" value="1"/>
</dbReference>
<accession>A0AAP0DGK8</accession>
<sequence>MALLLWKKSSEPMGRRFLCAPPITHYFQSKGTSRSSGWRTEEEIKTLFDEWTIKHERSYTGIEREKRFLIWRDTLREVEHHNNTGSPMWKKGLNLFSDVTTQELSRQSRLFDRDGGMQRNLEANEATRWWGKKCFWNI</sequence>
<dbReference type="SMART" id="SM00848">
    <property type="entry name" value="Inhibitor_I29"/>
    <property type="match status" value="1"/>
</dbReference>
<organism evidence="2 3">
    <name type="scientific">Deinandra increscens subsp. villosa</name>
    <dbReference type="NCBI Taxonomy" id="3103831"/>
    <lineage>
        <taxon>Eukaryota</taxon>
        <taxon>Viridiplantae</taxon>
        <taxon>Streptophyta</taxon>
        <taxon>Embryophyta</taxon>
        <taxon>Tracheophyta</taxon>
        <taxon>Spermatophyta</taxon>
        <taxon>Magnoliopsida</taxon>
        <taxon>eudicotyledons</taxon>
        <taxon>Gunneridae</taxon>
        <taxon>Pentapetalae</taxon>
        <taxon>asterids</taxon>
        <taxon>campanulids</taxon>
        <taxon>Asterales</taxon>
        <taxon>Asteraceae</taxon>
        <taxon>Asteroideae</taxon>
        <taxon>Heliantheae alliance</taxon>
        <taxon>Madieae</taxon>
        <taxon>Madiinae</taxon>
        <taxon>Deinandra</taxon>
    </lineage>
</organism>
<keyword evidence="3" id="KW-1185">Reference proteome</keyword>
<reference evidence="2 3" key="1">
    <citation type="submission" date="2024-04" db="EMBL/GenBank/DDBJ databases">
        <title>The reference genome of an endangered Asteraceae, Deinandra increscens subsp. villosa, native to the Central Coast of California.</title>
        <authorList>
            <person name="Guilliams M."/>
            <person name="Hasenstab-Lehman K."/>
            <person name="Meyer R."/>
            <person name="Mcevoy S."/>
        </authorList>
    </citation>
    <scope>NUCLEOTIDE SEQUENCE [LARGE SCALE GENOMIC DNA]</scope>
    <source>
        <tissue evidence="2">Leaf</tissue>
    </source>
</reference>
<gene>
    <name evidence="2" type="ORF">SSX86_008705</name>
</gene>
<dbReference type="AlphaFoldDB" id="A0AAP0DGK8"/>
<evidence type="ECO:0000313" key="2">
    <source>
        <dbReference type="EMBL" id="KAK9072272.1"/>
    </source>
</evidence>